<gene>
    <name evidence="1" type="ORF">FZC84_09330</name>
</gene>
<dbReference type="Gene3D" id="3.40.50.720">
    <property type="entry name" value="NAD(P)-binding Rossmann-like Domain"/>
    <property type="match status" value="1"/>
</dbReference>
<dbReference type="EMBL" id="VTEG01000005">
    <property type="protein sequence ID" value="TYR99436.1"/>
    <property type="molecule type" value="Genomic_DNA"/>
</dbReference>
<comment type="caution">
    <text evidence="1">The sequence shown here is derived from an EMBL/GenBank/DDBJ whole genome shotgun (WGS) entry which is preliminary data.</text>
</comment>
<dbReference type="Proteomes" id="UP000325182">
    <property type="component" value="Unassembled WGS sequence"/>
</dbReference>
<dbReference type="RefSeq" id="WP_148953693.1">
    <property type="nucleotide sequence ID" value="NZ_VTEG01000005.1"/>
</dbReference>
<evidence type="ECO:0000313" key="2">
    <source>
        <dbReference type="Proteomes" id="UP000325182"/>
    </source>
</evidence>
<reference evidence="1 2" key="1">
    <citation type="submission" date="2019-08" db="EMBL/GenBank/DDBJ databases">
        <title>Bacillus genomes from the desert of Cuatro Cienegas, Coahuila.</title>
        <authorList>
            <person name="Olmedo-Alvarez G."/>
        </authorList>
    </citation>
    <scope>NUCLEOTIDE SEQUENCE [LARGE SCALE GENOMIC DNA]</scope>
    <source>
        <strain evidence="1 2">CH128b_4D</strain>
    </source>
</reference>
<organism evidence="1 2">
    <name type="scientific">Rossellomorea vietnamensis</name>
    <dbReference type="NCBI Taxonomy" id="218284"/>
    <lineage>
        <taxon>Bacteria</taxon>
        <taxon>Bacillati</taxon>
        <taxon>Bacillota</taxon>
        <taxon>Bacilli</taxon>
        <taxon>Bacillales</taxon>
        <taxon>Bacillaceae</taxon>
        <taxon>Rossellomorea</taxon>
    </lineage>
</organism>
<dbReference type="AlphaFoldDB" id="A0A5D4MCQ8"/>
<dbReference type="SUPFAM" id="SSF51735">
    <property type="entry name" value="NAD(P)-binding Rossmann-fold domains"/>
    <property type="match status" value="1"/>
</dbReference>
<protein>
    <submittedName>
        <fullName evidence="1">SDR family oxidoreductase</fullName>
    </submittedName>
</protein>
<dbReference type="InterPro" id="IPR036291">
    <property type="entry name" value="NAD(P)-bd_dom_sf"/>
</dbReference>
<name>A0A5D4MCQ8_9BACI</name>
<accession>A0A5D4MCQ8</accession>
<evidence type="ECO:0000313" key="1">
    <source>
        <dbReference type="EMBL" id="TYR99436.1"/>
    </source>
</evidence>
<proteinExistence type="predicted"/>
<sequence>MDKAIVTGALGFLGFELCLAMLEEGLEVLAVDSKDETGERWLEVGRNSNITYQPMHRQMPEKDYKASVFINLYDYFTDKQGETLEQISRFLEKNKTSFTDAVLLLPTVLSDRTGEVELSDFLSFLKEQSLANHCSVYLPTLIGPKQPGSFLFQQLIFQSGEETEYVDDIRSAIYVKDAARTILLNERNLESFHLLSADKDSWKKSLGLLKKGETERGERQTLIDIIPKRSNQVCVKPSLSFEDVMELQKKS</sequence>